<dbReference type="AlphaFoldDB" id="A0AAV5T8W5"/>
<gene>
    <name evidence="2" type="ORF">PENTCL1PPCAC_14171</name>
</gene>
<feature type="non-terminal residue" evidence="2">
    <location>
        <position position="73"/>
    </location>
</feature>
<organism evidence="2 3">
    <name type="scientific">Pristionchus entomophagus</name>
    <dbReference type="NCBI Taxonomy" id="358040"/>
    <lineage>
        <taxon>Eukaryota</taxon>
        <taxon>Metazoa</taxon>
        <taxon>Ecdysozoa</taxon>
        <taxon>Nematoda</taxon>
        <taxon>Chromadorea</taxon>
        <taxon>Rhabditida</taxon>
        <taxon>Rhabditina</taxon>
        <taxon>Diplogasteromorpha</taxon>
        <taxon>Diplogasteroidea</taxon>
        <taxon>Neodiplogasteridae</taxon>
        <taxon>Pristionchus</taxon>
    </lineage>
</organism>
<dbReference type="EMBL" id="BTSX01000004">
    <property type="protein sequence ID" value="GMS91996.1"/>
    <property type="molecule type" value="Genomic_DNA"/>
</dbReference>
<protein>
    <submittedName>
        <fullName evidence="2">Uncharacterized protein</fullName>
    </submittedName>
</protein>
<accession>A0AAV5T8W5</accession>
<sequence>DEREDAKYASAPSNIAPRPVDHSGRDSDDSSVCSHCSVYHLLRIRADHAQNHVHTLYRALSHANYKYGYPEEY</sequence>
<evidence type="ECO:0000256" key="1">
    <source>
        <dbReference type="SAM" id="MobiDB-lite"/>
    </source>
</evidence>
<keyword evidence="3" id="KW-1185">Reference proteome</keyword>
<feature type="non-terminal residue" evidence="2">
    <location>
        <position position="1"/>
    </location>
</feature>
<proteinExistence type="predicted"/>
<evidence type="ECO:0000313" key="2">
    <source>
        <dbReference type="EMBL" id="GMS91996.1"/>
    </source>
</evidence>
<reference evidence="2" key="1">
    <citation type="submission" date="2023-10" db="EMBL/GenBank/DDBJ databases">
        <title>Genome assembly of Pristionchus species.</title>
        <authorList>
            <person name="Yoshida K."/>
            <person name="Sommer R.J."/>
        </authorList>
    </citation>
    <scope>NUCLEOTIDE SEQUENCE</scope>
    <source>
        <strain evidence="2">RS0144</strain>
    </source>
</reference>
<dbReference type="Proteomes" id="UP001432027">
    <property type="component" value="Unassembled WGS sequence"/>
</dbReference>
<comment type="caution">
    <text evidence="2">The sequence shown here is derived from an EMBL/GenBank/DDBJ whole genome shotgun (WGS) entry which is preliminary data.</text>
</comment>
<feature type="region of interest" description="Disordered" evidence="1">
    <location>
        <begin position="1"/>
        <end position="31"/>
    </location>
</feature>
<feature type="compositionally biased region" description="Basic and acidic residues" evidence="1">
    <location>
        <begin position="19"/>
        <end position="28"/>
    </location>
</feature>
<evidence type="ECO:0000313" key="3">
    <source>
        <dbReference type="Proteomes" id="UP001432027"/>
    </source>
</evidence>
<name>A0AAV5T8W5_9BILA</name>